<dbReference type="InterPro" id="IPR053347">
    <property type="entry name" value="Axonemal_MT_stabilizer"/>
</dbReference>
<accession>A0A4D9DI48</accession>
<dbReference type="PANTHER" id="PTHR37404:SF1">
    <property type="entry name" value="HCG1796489"/>
    <property type="match status" value="1"/>
</dbReference>
<sequence length="344" mass="37110">MAGTVLPAPAGTDLGWGVEGARWHHSRDWPLTSSGVGLESRPPQPFPPPAARSTVHEPLPPGAERPLREELIRRLATTTGLCHDVKTHGGVLGQPGYPLPAPLWRVHCNKDLRDKLQLRAWRVPLTPGGRPTETQDQFCGWPNLSPEPAHHAGPQPFALAAHHSDGASKSMVASTENEPLAGSVFYVRDGAVLSRLDPYVSVTSRDIRAFTPKELQGYARKDALTYWQFEGYPKAWGHGLRDPSLGKDVAPPLRPPGPLRDSGLFPSPTRPPRLPTLAPAVPHRGALSLAQESYGPPRRTPSSRGPPARPPTICPPAAGPQILAVPLMYRTESQCYGSSKPGPV</sequence>
<feature type="compositionally biased region" description="Pro residues" evidence="1">
    <location>
        <begin position="307"/>
        <end position="317"/>
    </location>
</feature>
<feature type="region of interest" description="Disordered" evidence="1">
    <location>
        <begin position="33"/>
        <end position="63"/>
    </location>
</feature>
<evidence type="ECO:0000256" key="1">
    <source>
        <dbReference type="SAM" id="MobiDB-lite"/>
    </source>
</evidence>
<proteinExistence type="predicted"/>
<gene>
    <name evidence="2" type="ORF">DR999_PMT21241</name>
</gene>
<name>A0A4D9DI48_9SAUR</name>
<dbReference type="Proteomes" id="UP000297703">
    <property type="component" value="Unassembled WGS sequence"/>
</dbReference>
<reference evidence="2 3" key="2">
    <citation type="submission" date="2019-04" db="EMBL/GenBank/DDBJ databases">
        <title>The genome sequence of big-headed turtle.</title>
        <authorList>
            <person name="Gong S."/>
        </authorList>
    </citation>
    <scope>NUCLEOTIDE SEQUENCE [LARGE SCALE GENOMIC DNA]</scope>
    <source>
        <strain evidence="2">DO16091913</strain>
        <tissue evidence="2">Muscle</tissue>
    </source>
</reference>
<protein>
    <submittedName>
        <fullName evidence="2">NADH dehydrogenase</fullName>
    </submittedName>
</protein>
<feature type="region of interest" description="Disordered" evidence="1">
    <location>
        <begin position="246"/>
        <end position="317"/>
    </location>
</feature>
<keyword evidence="3" id="KW-1185">Reference proteome</keyword>
<organism evidence="2 3">
    <name type="scientific">Platysternon megacephalum</name>
    <name type="common">big-headed turtle</name>
    <dbReference type="NCBI Taxonomy" id="55544"/>
    <lineage>
        <taxon>Eukaryota</taxon>
        <taxon>Metazoa</taxon>
        <taxon>Chordata</taxon>
        <taxon>Craniata</taxon>
        <taxon>Vertebrata</taxon>
        <taxon>Euteleostomi</taxon>
        <taxon>Archelosauria</taxon>
        <taxon>Testudinata</taxon>
        <taxon>Testudines</taxon>
        <taxon>Cryptodira</taxon>
        <taxon>Durocryptodira</taxon>
        <taxon>Testudinoidea</taxon>
        <taxon>Platysternidae</taxon>
        <taxon>Platysternon</taxon>
    </lineage>
</organism>
<evidence type="ECO:0000313" key="2">
    <source>
        <dbReference type="EMBL" id="TFJ96934.1"/>
    </source>
</evidence>
<evidence type="ECO:0000313" key="3">
    <source>
        <dbReference type="Proteomes" id="UP000297703"/>
    </source>
</evidence>
<dbReference type="PANTHER" id="PTHR37404">
    <property type="entry name" value="HCG1796489"/>
    <property type="match status" value="1"/>
</dbReference>
<dbReference type="EMBL" id="QXTE01000552">
    <property type="protein sequence ID" value="TFJ96934.1"/>
    <property type="molecule type" value="Genomic_DNA"/>
</dbReference>
<reference evidence="2 3" key="1">
    <citation type="submission" date="2019-04" db="EMBL/GenBank/DDBJ databases">
        <title>Draft genome of the big-headed turtle Platysternon megacephalum.</title>
        <authorList>
            <person name="Gong S."/>
        </authorList>
    </citation>
    <scope>NUCLEOTIDE SEQUENCE [LARGE SCALE GENOMIC DNA]</scope>
    <source>
        <strain evidence="2">DO16091913</strain>
        <tissue evidence="2">Muscle</tissue>
    </source>
</reference>
<comment type="caution">
    <text evidence="2">The sequence shown here is derived from an EMBL/GenBank/DDBJ whole genome shotgun (WGS) entry which is preliminary data.</text>
</comment>
<dbReference type="AlphaFoldDB" id="A0A4D9DI48"/>
<feature type="compositionally biased region" description="Low complexity" evidence="1">
    <location>
        <begin position="295"/>
        <end position="306"/>
    </location>
</feature>
<dbReference type="OrthoDB" id="382863at2759"/>